<protein>
    <submittedName>
        <fullName evidence="1">Uncharacterized protein</fullName>
    </submittedName>
</protein>
<accession>A0A0L8GM86</accession>
<organism evidence="1">
    <name type="scientific">Octopus bimaculoides</name>
    <name type="common">California two-spotted octopus</name>
    <dbReference type="NCBI Taxonomy" id="37653"/>
    <lineage>
        <taxon>Eukaryota</taxon>
        <taxon>Metazoa</taxon>
        <taxon>Spiralia</taxon>
        <taxon>Lophotrochozoa</taxon>
        <taxon>Mollusca</taxon>
        <taxon>Cephalopoda</taxon>
        <taxon>Coleoidea</taxon>
        <taxon>Octopodiformes</taxon>
        <taxon>Octopoda</taxon>
        <taxon>Incirrata</taxon>
        <taxon>Octopodidae</taxon>
        <taxon>Octopus</taxon>
    </lineage>
</organism>
<proteinExistence type="predicted"/>
<dbReference type="AlphaFoldDB" id="A0A0L8GM86"/>
<evidence type="ECO:0000313" key="1">
    <source>
        <dbReference type="EMBL" id="KOF77969.1"/>
    </source>
</evidence>
<gene>
    <name evidence="1" type="ORF">OCBIM_22031441mg</name>
</gene>
<sequence>MRISQDRLNSLMSPWPKQCTGDCRFIYWLQTTNHSMYKLSIGSPKVIEPVENCLLCLCLKTTLVWPNG</sequence>
<name>A0A0L8GM86_OCTBM</name>
<reference evidence="1" key="1">
    <citation type="submission" date="2015-07" db="EMBL/GenBank/DDBJ databases">
        <title>MeaNS - Measles Nucleotide Surveillance Program.</title>
        <authorList>
            <person name="Tran T."/>
            <person name="Druce J."/>
        </authorList>
    </citation>
    <scope>NUCLEOTIDE SEQUENCE</scope>
    <source>
        <strain evidence="1">UCB-OBI-ISO-001</strain>
        <tissue evidence="1">Gonad</tissue>
    </source>
</reference>
<dbReference type="EMBL" id="KQ421244">
    <property type="protein sequence ID" value="KOF77969.1"/>
    <property type="molecule type" value="Genomic_DNA"/>
</dbReference>